<dbReference type="PANTHER" id="PTHR24421:SF10">
    <property type="entry name" value="NITRATE_NITRITE SENSOR PROTEIN NARQ"/>
    <property type="match status" value="1"/>
</dbReference>
<comment type="catalytic activity">
    <reaction evidence="1">
        <text>ATP + protein L-histidine = ADP + protein N-phospho-L-histidine.</text>
        <dbReference type="EC" id="2.7.13.3"/>
    </reaction>
</comment>
<feature type="transmembrane region" description="Helical" evidence="10">
    <location>
        <begin position="77"/>
        <end position="105"/>
    </location>
</feature>
<dbReference type="InterPro" id="IPR050482">
    <property type="entry name" value="Sensor_HK_TwoCompSys"/>
</dbReference>
<dbReference type="Gene3D" id="3.30.565.10">
    <property type="entry name" value="Histidine kinase-like ATPase, C-terminal domain"/>
    <property type="match status" value="1"/>
</dbReference>
<evidence type="ECO:0000313" key="13">
    <source>
        <dbReference type="Proteomes" id="UP000743760"/>
    </source>
</evidence>
<dbReference type="GO" id="GO:0046983">
    <property type="term" value="F:protein dimerization activity"/>
    <property type="evidence" value="ECO:0007669"/>
    <property type="project" value="InterPro"/>
</dbReference>
<evidence type="ECO:0000256" key="6">
    <source>
        <dbReference type="ARBA" id="ARBA00022777"/>
    </source>
</evidence>
<dbReference type="CDD" id="cd16917">
    <property type="entry name" value="HATPase_UhpB-NarQ-NarX-like"/>
    <property type="match status" value="1"/>
</dbReference>
<evidence type="ECO:0000256" key="8">
    <source>
        <dbReference type="ARBA" id="ARBA00023012"/>
    </source>
</evidence>
<evidence type="ECO:0000256" key="10">
    <source>
        <dbReference type="SAM" id="Phobius"/>
    </source>
</evidence>
<reference evidence="12" key="2">
    <citation type="submission" date="2021-09" db="EMBL/GenBank/DDBJ databases">
        <authorList>
            <person name="Gilroy R."/>
        </authorList>
    </citation>
    <scope>NUCLEOTIDE SEQUENCE</scope>
    <source>
        <strain evidence="12">CHK139-4039</strain>
    </source>
</reference>
<dbReference type="EMBL" id="DYXR01000067">
    <property type="protein sequence ID" value="HJE76728.1"/>
    <property type="molecule type" value="Genomic_DNA"/>
</dbReference>
<gene>
    <name evidence="12" type="ORF">K8V74_02135</name>
</gene>
<keyword evidence="6 12" id="KW-0418">Kinase</keyword>
<evidence type="ECO:0000256" key="4">
    <source>
        <dbReference type="ARBA" id="ARBA00022679"/>
    </source>
</evidence>
<keyword evidence="10" id="KW-0472">Membrane</keyword>
<keyword evidence="10" id="KW-1133">Transmembrane helix</keyword>
<feature type="compositionally biased region" description="Low complexity" evidence="9">
    <location>
        <begin position="399"/>
        <end position="423"/>
    </location>
</feature>
<keyword evidence="4" id="KW-0808">Transferase</keyword>
<feature type="region of interest" description="Disordered" evidence="9">
    <location>
        <begin position="282"/>
        <end position="302"/>
    </location>
</feature>
<comment type="caution">
    <text evidence="12">The sequence shown here is derived from an EMBL/GenBank/DDBJ whole genome shotgun (WGS) entry which is preliminary data.</text>
</comment>
<dbReference type="PANTHER" id="PTHR24421">
    <property type="entry name" value="NITRATE/NITRITE SENSOR PROTEIN NARX-RELATED"/>
    <property type="match status" value="1"/>
</dbReference>
<evidence type="ECO:0000256" key="7">
    <source>
        <dbReference type="ARBA" id="ARBA00022840"/>
    </source>
</evidence>
<feature type="compositionally biased region" description="Pro residues" evidence="9">
    <location>
        <begin position="383"/>
        <end position="398"/>
    </location>
</feature>
<dbReference type="AlphaFoldDB" id="A0A9D2UKP0"/>
<feature type="region of interest" description="Disordered" evidence="9">
    <location>
        <begin position="378"/>
        <end position="437"/>
    </location>
</feature>
<protein>
    <recommendedName>
        <fullName evidence="2">histidine kinase</fullName>
        <ecNumber evidence="2">2.7.13.3</ecNumber>
    </recommendedName>
</protein>
<evidence type="ECO:0000256" key="1">
    <source>
        <dbReference type="ARBA" id="ARBA00000085"/>
    </source>
</evidence>
<feature type="domain" description="Signal transduction histidine kinase subgroup 3 dimerisation and phosphoacceptor" evidence="11">
    <location>
        <begin position="221"/>
        <end position="286"/>
    </location>
</feature>
<keyword evidence="8" id="KW-0902">Two-component regulatory system</keyword>
<name>A0A9D2UKP0_BREEP</name>
<dbReference type="InterPro" id="IPR011712">
    <property type="entry name" value="Sig_transdc_His_kin_sub3_dim/P"/>
</dbReference>
<organism evidence="12 13">
    <name type="scientific">Brevibacterium epidermidis</name>
    <dbReference type="NCBI Taxonomy" id="1698"/>
    <lineage>
        <taxon>Bacteria</taxon>
        <taxon>Bacillati</taxon>
        <taxon>Actinomycetota</taxon>
        <taxon>Actinomycetes</taxon>
        <taxon>Micrococcales</taxon>
        <taxon>Brevibacteriaceae</taxon>
        <taxon>Brevibacterium</taxon>
    </lineage>
</organism>
<evidence type="ECO:0000256" key="5">
    <source>
        <dbReference type="ARBA" id="ARBA00022741"/>
    </source>
</evidence>
<keyword evidence="7" id="KW-0067">ATP-binding</keyword>
<keyword evidence="10" id="KW-0812">Transmembrane</keyword>
<feature type="transmembrane region" description="Helical" evidence="10">
    <location>
        <begin position="17"/>
        <end position="39"/>
    </location>
</feature>
<accession>A0A9D2UKP0</accession>
<evidence type="ECO:0000256" key="9">
    <source>
        <dbReference type="SAM" id="MobiDB-lite"/>
    </source>
</evidence>
<feature type="transmembrane region" description="Helical" evidence="10">
    <location>
        <begin position="165"/>
        <end position="189"/>
    </location>
</feature>
<proteinExistence type="predicted"/>
<dbReference type="Proteomes" id="UP000743760">
    <property type="component" value="Unassembled WGS sequence"/>
</dbReference>
<evidence type="ECO:0000256" key="3">
    <source>
        <dbReference type="ARBA" id="ARBA00022553"/>
    </source>
</evidence>
<keyword evidence="3" id="KW-0597">Phosphoprotein</keyword>
<dbReference type="Pfam" id="PF07730">
    <property type="entry name" value="HisKA_3"/>
    <property type="match status" value="1"/>
</dbReference>
<evidence type="ECO:0000256" key="2">
    <source>
        <dbReference type="ARBA" id="ARBA00012438"/>
    </source>
</evidence>
<dbReference type="Gene3D" id="1.20.5.1930">
    <property type="match status" value="1"/>
</dbReference>
<sequence>MSEQTVPRRRIPRGVRIAGSILIGVIAYLFGFFTSSMALTANAWAFSDGELNDTGLVAVLLLFLVWGLVFLRHRWPWVPFVAGALLTAGWGDALMLLIAVFHLVIRAPRRQAIIASAVSTGLMAFSTVRMCLAPPEHNPFSIFFLPDPAQVTGLEATIPPEDSHLAIRIITIAAGVIGLCTALGVGALLRRTRRMRAVESIAERQAQRNESLTAEIARQSERELLARELHDTLSHRLSVISLHTGALEVGAQTDPEVASTASALREEARASLEDLRHLVGGVRNGDLADPRPGHENSSPPSRATMAAIPELISSVASTGTVIRPLIVIQDVDSCPPALDRAAYRIVQEALTNAMKHAPNLPVTVDIAVSAARGIRISVSNPLPSAPGPVDVPPRPRYAPGPARGAGAGAPDHGPGPAGHRPGPQDAQLGSTGSGSGLVGIRERTEMFGGEASIGVFGNEFRVQVCFRSLSPRT</sequence>
<reference evidence="12" key="1">
    <citation type="journal article" date="2021" name="PeerJ">
        <title>Extensive microbial diversity within the chicken gut microbiome revealed by metagenomics and culture.</title>
        <authorList>
            <person name="Gilroy R."/>
            <person name="Ravi A."/>
            <person name="Getino M."/>
            <person name="Pursley I."/>
            <person name="Horton D.L."/>
            <person name="Alikhan N.F."/>
            <person name="Baker D."/>
            <person name="Gharbi K."/>
            <person name="Hall N."/>
            <person name="Watson M."/>
            <person name="Adriaenssens E.M."/>
            <person name="Foster-Nyarko E."/>
            <person name="Jarju S."/>
            <person name="Secka A."/>
            <person name="Antonio M."/>
            <person name="Oren A."/>
            <person name="Chaudhuri R.R."/>
            <person name="La Ragione R."/>
            <person name="Hildebrand F."/>
            <person name="Pallen M.J."/>
        </authorList>
    </citation>
    <scope>NUCLEOTIDE SEQUENCE</scope>
    <source>
        <strain evidence="12">CHK139-4039</strain>
    </source>
</reference>
<evidence type="ECO:0000313" key="12">
    <source>
        <dbReference type="EMBL" id="HJE76728.1"/>
    </source>
</evidence>
<dbReference type="GO" id="GO:0016020">
    <property type="term" value="C:membrane"/>
    <property type="evidence" value="ECO:0007669"/>
    <property type="project" value="InterPro"/>
</dbReference>
<dbReference type="EC" id="2.7.13.3" evidence="2"/>
<dbReference type="InterPro" id="IPR036890">
    <property type="entry name" value="HATPase_C_sf"/>
</dbReference>
<feature type="transmembrane region" description="Helical" evidence="10">
    <location>
        <begin position="51"/>
        <end position="71"/>
    </location>
</feature>
<dbReference type="GO" id="GO:0005524">
    <property type="term" value="F:ATP binding"/>
    <property type="evidence" value="ECO:0007669"/>
    <property type="project" value="UniProtKB-KW"/>
</dbReference>
<keyword evidence="5" id="KW-0547">Nucleotide-binding</keyword>
<evidence type="ECO:0000259" key="11">
    <source>
        <dbReference type="Pfam" id="PF07730"/>
    </source>
</evidence>
<dbReference type="GO" id="GO:0000155">
    <property type="term" value="F:phosphorelay sensor kinase activity"/>
    <property type="evidence" value="ECO:0007669"/>
    <property type="project" value="InterPro"/>
</dbReference>